<evidence type="ECO:0000256" key="3">
    <source>
        <dbReference type="ARBA" id="ARBA00023098"/>
    </source>
</evidence>
<dbReference type="RefSeq" id="WP_323275609.1">
    <property type="nucleotide sequence ID" value="NZ_JAYGHT010000069.1"/>
</dbReference>
<dbReference type="PANTHER" id="PTHR10272:SF13">
    <property type="entry name" value="POLY(ETHYLENE TEREPHTHALATE) HYDROLASE"/>
    <property type="match status" value="1"/>
</dbReference>
<name>A0ABU5TYN5_9CYAN</name>
<evidence type="ECO:0000256" key="2">
    <source>
        <dbReference type="ARBA" id="ARBA00022963"/>
    </source>
</evidence>
<gene>
    <name evidence="5" type="ORF">VB854_12735</name>
</gene>
<organism evidence="5 6">
    <name type="scientific">Limnoraphis robusta CCNP1315</name>
    <dbReference type="NCBI Taxonomy" id="3110306"/>
    <lineage>
        <taxon>Bacteria</taxon>
        <taxon>Bacillati</taxon>
        <taxon>Cyanobacteriota</taxon>
        <taxon>Cyanophyceae</taxon>
        <taxon>Oscillatoriophycideae</taxon>
        <taxon>Oscillatoriales</taxon>
        <taxon>Sirenicapillariaceae</taxon>
        <taxon>Limnoraphis</taxon>
    </lineage>
</organism>
<feature type="domain" description="DUF1400" evidence="4">
    <location>
        <begin position="38"/>
        <end position="165"/>
    </location>
</feature>
<evidence type="ECO:0000313" key="6">
    <source>
        <dbReference type="Proteomes" id="UP001301728"/>
    </source>
</evidence>
<keyword evidence="3" id="KW-0443">Lipid metabolism</keyword>
<keyword evidence="2" id="KW-0442">Lipid degradation</keyword>
<reference evidence="5 6" key="1">
    <citation type="submission" date="2023-12" db="EMBL/GenBank/DDBJ databases">
        <title>Baltic Sea Cyanobacteria.</title>
        <authorList>
            <person name="Delbaje E."/>
            <person name="Fewer D.P."/>
            <person name="Shishido T.K."/>
        </authorList>
    </citation>
    <scope>NUCLEOTIDE SEQUENCE [LARGE SCALE GENOMIC DNA]</scope>
    <source>
        <strain evidence="5 6">CCNP 1315</strain>
    </source>
</reference>
<keyword evidence="1 5" id="KW-0378">Hydrolase</keyword>
<dbReference type="InterPro" id="IPR029058">
    <property type="entry name" value="AB_hydrolase_fold"/>
</dbReference>
<dbReference type="InterPro" id="IPR017395">
    <property type="entry name" value="Chlorophyllase-like"/>
</dbReference>
<evidence type="ECO:0000259" key="4">
    <source>
        <dbReference type="Pfam" id="PF07176"/>
    </source>
</evidence>
<dbReference type="InterPro" id="IPR010802">
    <property type="entry name" value="DUF1400"/>
</dbReference>
<proteinExistence type="predicted"/>
<dbReference type="PANTHER" id="PTHR10272">
    <property type="entry name" value="PLATELET-ACTIVATING FACTOR ACETYLHYDROLASE"/>
    <property type="match status" value="1"/>
</dbReference>
<dbReference type="Pfam" id="PF07224">
    <property type="entry name" value="Chlorophyllase"/>
    <property type="match status" value="1"/>
</dbReference>
<protein>
    <submittedName>
        <fullName evidence="5">Alpha/beta hydrolase</fullName>
    </submittedName>
</protein>
<comment type="caution">
    <text evidence="5">The sequence shown here is derived from an EMBL/GenBank/DDBJ whole genome shotgun (WGS) entry which is preliminary data.</text>
</comment>
<keyword evidence="6" id="KW-1185">Reference proteome</keyword>
<dbReference type="SUPFAM" id="SSF53474">
    <property type="entry name" value="alpha/beta-Hydrolases"/>
    <property type="match status" value="1"/>
</dbReference>
<evidence type="ECO:0000256" key="1">
    <source>
        <dbReference type="ARBA" id="ARBA00022801"/>
    </source>
</evidence>
<accession>A0ABU5TYN5</accession>
<evidence type="ECO:0000313" key="5">
    <source>
        <dbReference type="EMBL" id="MEA5519807.1"/>
    </source>
</evidence>
<sequence length="568" mass="63805">MMQKYFKKSTGKWCRYSWSVTLFLGLFSSVVTAFPLKAAERIDFVFSTARVSVPVSSLETFAQTGEIDQNLRTYFNLASATPEEKAEFQNALLRRVDVNSIQLSRVLDTAMGEDILTRLGRYITLQGGEHEQSALKTALIKSASEPQGLTLLNFLDHLPANLQINLDQILRLRNTVQQVIDATRILNQEVARLSTEALTLNPIDFSSLLDLRKPGIYGVKEPQRLFLNDTQRNRKFYVDLYQPQIWRSGKTPVVIISHGLASRPEDFAKRARHLASYGYVVAVPQHPGSDFRHASDLLAGRRQEVFELQEFIDRPLDISYVLDELERLNAQDFEGRLQLDKVGVHGHSFGGYTALAVGGATIDLQNLQQECQREFGFLNLSLLLQCRALALPNLPTQFRDTRVQAVIGANPVNRSIFGQKGLAAVEIPVLLGSGLYDPATPAIFEQAGSFIWLKSPEKYLVIIEGQAHVDFSQLDAGITDTINSFEQLMLPTPELIDSYANSGIVAFFEVYIANNPDFKVYLSSAYFDYLSGEEPFRSYLIDGSAAESLEQKLLPLKQQWLQHRSTQE</sequence>
<dbReference type="GO" id="GO:0016787">
    <property type="term" value="F:hydrolase activity"/>
    <property type="evidence" value="ECO:0007669"/>
    <property type="project" value="UniProtKB-KW"/>
</dbReference>
<dbReference type="Pfam" id="PF07176">
    <property type="entry name" value="DUF1400"/>
    <property type="match status" value="1"/>
</dbReference>
<dbReference type="Proteomes" id="UP001301728">
    <property type="component" value="Unassembled WGS sequence"/>
</dbReference>
<dbReference type="EMBL" id="JAYGHT010000069">
    <property type="protein sequence ID" value="MEA5519807.1"/>
    <property type="molecule type" value="Genomic_DNA"/>
</dbReference>
<dbReference type="Gene3D" id="3.40.50.1820">
    <property type="entry name" value="alpha/beta hydrolase"/>
    <property type="match status" value="1"/>
</dbReference>